<dbReference type="EMBL" id="CAJNNV010000105">
    <property type="protein sequence ID" value="CAE8581472.1"/>
    <property type="molecule type" value="Genomic_DNA"/>
</dbReference>
<name>A0A813D1T2_POLGL</name>
<organism evidence="2 4">
    <name type="scientific">Polarella glacialis</name>
    <name type="common">Dinoflagellate</name>
    <dbReference type="NCBI Taxonomy" id="89957"/>
    <lineage>
        <taxon>Eukaryota</taxon>
        <taxon>Sar</taxon>
        <taxon>Alveolata</taxon>
        <taxon>Dinophyceae</taxon>
        <taxon>Suessiales</taxon>
        <taxon>Suessiaceae</taxon>
        <taxon>Polarella</taxon>
    </lineage>
</organism>
<comment type="caution">
    <text evidence="2">The sequence shown here is derived from an EMBL/GenBank/DDBJ whole genome shotgun (WGS) entry which is preliminary data.</text>
</comment>
<sequence length="117" mass="12748">VPVLVGAGCPVDAQLNLTQVDNRNSKKGSDSRSPEDVLLSRLAIGSVTVRCQLELLLKHYQGMTPLMALALDSWKPAYSLRLFACCCMFWLPLGGFLVCGVVLSSLFAACLYDRVQI</sequence>
<accession>A0A813D1T2</accession>
<keyword evidence="1" id="KW-0812">Transmembrane</keyword>
<evidence type="ECO:0000256" key="1">
    <source>
        <dbReference type="SAM" id="Phobius"/>
    </source>
</evidence>
<protein>
    <submittedName>
        <fullName evidence="2">Uncharacterized protein</fullName>
    </submittedName>
</protein>
<proteinExistence type="predicted"/>
<feature type="non-terminal residue" evidence="2">
    <location>
        <position position="117"/>
    </location>
</feature>
<evidence type="ECO:0000313" key="4">
    <source>
        <dbReference type="Proteomes" id="UP000654075"/>
    </source>
</evidence>
<reference evidence="2" key="1">
    <citation type="submission" date="2021-02" db="EMBL/GenBank/DDBJ databases">
        <authorList>
            <person name="Dougan E. K."/>
            <person name="Rhodes N."/>
            <person name="Thang M."/>
            <person name="Chan C."/>
        </authorList>
    </citation>
    <scope>NUCLEOTIDE SEQUENCE</scope>
</reference>
<keyword evidence="4" id="KW-1185">Reference proteome</keyword>
<feature type="transmembrane region" description="Helical" evidence="1">
    <location>
        <begin position="89"/>
        <end position="112"/>
    </location>
</feature>
<dbReference type="Proteomes" id="UP000654075">
    <property type="component" value="Unassembled WGS sequence"/>
</dbReference>
<dbReference type="AlphaFoldDB" id="A0A813D1T2"/>
<gene>
    <name evidence="3" type="ORF">PGLA1383_LOCUS29884</name>
    <name evidence="2" type="ORF">PGLA1383_LOCUS498</name>
</gene>
<evidence type="ECO:0000313" key="2">
    <source>
        <dbReference type="EMBL" id="CAE8581472.1"/>
    </source>
</evidence>
<evidence type="ECO:0000313" key="3">
    <source>
        <dbReference type="EMBL" id="CAE8612083.1"/>
    </source>
</evidence>
<keyword evidence="1" id="KW-0472">Membrane</keyword>
<dbReference type="EMBL" id="CAJNNV010025079">
    <property type="protein sequence ID" value="CAE8612083.1"/>
    <property type="molecule type" value="Genomic_DNA"/>
</dbReference>
<keyword evidence="1" id="KW-1133">Transmembrane helix</keyword>